<dbReference type="Proteomes" id="UP000231436">
    <property type="component" value="Unassembled WGS sequence"/>
</dbReference>
<name>A0A2M8LFZ1_9BACT</name>
<evidence type="ECO:0000313" key="2">
    <source>
        <dbReference type="Proteomes" id="UP000231436"/>
    </source>
</evidence>
<dbReference type="EMBL" id="PFEU01000028">
    <property type="protein sequence ID" value="PJE76357.1"/>
    <property type="molecule type" value="Genomic_DNA"/>
</dbReference>
<sequence>MSWSRFAKILQTRPLDRETKLMLIDLIAGTDDPKIEEEIFTFLFAWEEAEAQTQKQLLEGIKKITTEYQEAKTQLGQTHQKTALSIADDIHRQKRIEDLKASIESL</sequence>
<gene>
    <name evidence="1" type="ORF">COV05_04960</name>
</gene>
<reference evidence="2" key="1">
    <citation type="submission" date="2017-09" db="EMBL/GenBank/DDBJ databases">
        <title>Depth-based differentiation of microbial function through sediment-hosted aquifers and enrichment of novel symbionts in the deep terrestrial subsurface.</title>
        <authorList>
            <person name="Probst A.J."/>
            <person name="Ladd B."/>
            <person name="Jarett J.K."/>
            <person name="Geller-Mcgrath D.E."/>
            <person name="Sieber C.M.K."/>
            <person name="Emerson J.B."/>
            <person name="Anantharaman K."/>
            <person name="Thomas B.C."/>
            <person name="Malmstrom R."/>
            <person name="Stieglmeier M."/>
            <person name="Klingl A."/>
            <person name="Woyke T."/>
            <person name="Ryan C.M."/>
            <person name="Banfield J.F."/>
        </authorList>
    </citation>
    <scope>NUCLEOTIDE SEQUENCE [LARGE SCALE GENOMIC DNA]</scope>
</reference>
<protein>
    <submittedName>
        <fullName evidence="1">Uncharacterized protein</fullName>
    </submittedName>
</protein>
<comment type="caution">
    <text evidence="1">The sequence shown here is derived from an EMBL/GenBank/DDBJ whole genome shotgun (WGS) entry which is preliminary data.</text>
</comment>
<evidence type="ECO:0000313" key="1">
    <source>
        <dbReference type="EMBL" id="PJE76357.1"/>
    </source>
</evidence>
<proteinExistence type="predicted"/>
<dbReference type="AlphaFoldDB" id="A0A2M8LFZ1"/>
<accession>A0A2M8LFZ1</accession>
<organism evidence="1 2">
    <name type="scientific">Candidatus Uhrbacteria bacterium CG10_big_fil_rev_8_21_14_0_10_48_16</name>
    <dbReference type="NCBI Taxonomy" id="1975038"/>
    <lineage>
        <taxon>Bacteria</taxon>
        <taxon>Candidatus Uhriibacteriota</taxon>
    </lineage>
</organism>